<gene>
    <name evidence="2" type="ORF">EHQ58_00125</name>
</gene>
<dbReference type="AlphaFoldDB" id="A0A4R9KB95"/>
<dbReference type="Pfam" id="PF03009">
    <property type="entry name" value="GDPD"/>
    <property type="match status" value="1"/>
</dbReference>
<sequence>MEKPRKADLISILGSQFVNMGHRGIRGLAPENTLASFRMAHSATRFFELDTMLCGTGELVVIHDETIDRTTTGKGQVSELSLTEIQSFDAGSFFSKNFQKEKIPTLREVFTELPENSFFDVEVKSFGFEADRLRLAKALVALIDELQMESRVFISSFDAYLLQKVKLENPKLLRGQLLDMTWDKKEWNLSQPDLILPNFKSITKHWLDDLKANQYLIIPYTVNEEKDWEHLIKLGVDGLITDRPDLLKKYLENVSP</sequence>
<dbReference type="InterPro" id="IPR030395">
    <property type="entry name" value="GP_PDE_dom"/>
</dbReference>
<accession>A0A4R9KB95</accession>
<organism evidence="2 3">
    <name type="scientific">Leptospira ognonensis</name>
    <dbReference type="NCBI Taxonomy" id="2484945"/>
    <lineage>
        <taxon>Bacteria</taxon>
        <taxon>Pseudomonadati</taxon>
        <taxon>Spirochaetota</taxon>
        <taxon>Spirochaetia</taxon>
        <taxon>Leptospirales</taxon>
        <taxon>Leptospiraceae</taxon>
        <taxon>Leptospira</taxon>
    </lineage>
</organism>
<dbReference type="GO" id="GO:0008081">
    <property type="term" value="F:phosphoric diester hydrolase activity"/>
    <property type="evidence" value="ECO:0007669"/>
    <property type="project" value="InterPro"/>
</dbReference>
<dbReference type="GO" id="GO:0006629">
    <property type="term" value="P:lipid metabolic process"/>
    <property type="evidence" value="ECO:0007669"/>
    <property type="project" value="InterPro"/>
</dbReference>
<dbReference type="EMBL" id="RQGD01000001">
    <property type="protein sequence ID" value="TGL63997.1"/>
    <property type="molecule type" value="Genomic_DNA"/>
</dbReference>
<dbReference type="PANTHER" id="PTHR46211:SF14">
    <property type="entry name" value="GLYCEROPHOSPHODIESTER PHOSPHODIESTERASE"/>
    <property type="match status" value="1"/>
</dbReference>
<dbReference type="SUPFAM" id="SSF51695">
    <property type="entry name" value="PLC-like phosphodiesterases"/>
    <property type="match status" value="1"/>
</dbReference>
<dbReference type="PANTHER" id="PTHR46211">
    <property type="entry name" value="GLYCEROPHOSPHORYL DIESTER PHOSPHODIESTERASE"/>
    <property type="match status" value="1"/>
</dbReference>
<reference evidence="2" key="1">
    <citation type="journal article" date="2019" name="PLoS Negl. Trop. Dis.">
        <title>Revisiting the worldwide diversity of Leptospira species in the environment.</title>
        <authorList>
            <person name="Vincent A.T."/>
            <person name="Schiettekatte O."/>
            <person name="Bourhy P."/>
            <person name="Veyrier F.J."/>
            <person name="Picardeau M."/>
        </authorList>
    </citation>
    <scope>NUCLEOTIDE SEQUENCE [LARGE SCALE GENOMIC DNA]</scope>
    <source>
        <strain evidence="2">201702476</strain>
    </source>
</reference>
<name>A0A4R9KB95_9LEPT</name>
<protein>
    <submittedName>
        <fullName evidence="2">Glycerophosphodiester phosphodiesterase</fullName>
    </submittedName>
</protein>
<evidence type="ECO:0000313" key="3">
    <source>
        <dbReference type="Proteomes" id="UP000297693"/>
    </source>
</evidence>
<evidence type="ECO:0000259" key="1">
    <source>
        <dbReference type="PROSITE" id="PS51704"/>
    </source>
</evidence>
<feature type="domain" description="GP-PDE" evidence="1">
    <location>
        <begin position="17"/>
        <end position="251"/>
    </location>
</feature>
<comment type="caution">
    <text evidence="2">The sequence shown here is derived from an EMBL/GenBank/DDBJ whole genome shotgun (WGS) entry which is preliminary data.</text>
</comment>
<dbReference type="Proteomes" id="UP000297693">
    <property type="component" value="Unassembled WGS sequence"/>
</dbReference>
<keyword evidence="3" id="KW-1185">Reference proteome</keyword>
<dbReference type="RefSeq" id="WP_135621309.1">
    <property type="nucleotide sequence ID" value="NZ_RQGD01000001.1"/>
</dbReference>
<evidence type="ECO:0000313" key="2">
    <source>
        <dbReference type="EMBL" id="TGL63997.1"/>
    </source>
</evidence>
<dbReference type="Gene3D" id="3.20.20.190">
    <property type="entry name" value="Phosphatidylinositol (PI) phosphodiesterase"/>
    <property type="match status" value="1"/>
</dbReference>
<dbReference type="PROSITE" id="PS51704">
    <property type="entry name" value="GP_PDE"/>
    <property type="match status" value="1"/>
</dbReference>
<dbReference type="OrthoDB" id="384721at2"/>
<proteinExistence type="predicted"/>
<dbReference type="InterPro" id="IPR017946">
    <property type="entry name" value="PLC-like_Pdiesterase_TIM-brl"/>
</dbReference>